<comment type="caution">
    <text evidence="2">The sequence shown here is derived from an EMBL/GenBank/DDBJ whole genome shotgun (WGS) entry which is preliminary data.</text>
</comment>
<feature type="region of interest" description="Disordered" evidence="1">
    <location>
        <begin position="80"/>
        <end position="145"/>
    </location>
</feature>
<organism evidence="2 3">
    <name type="scientific">Ladona fulva</name>
    <name type="common">Scarce chaser dragonfly</name>
    <name type="synonym">Libellula fulva</name>
    <dbReference type="NCBI Taxonomy" id="123851"/>
    <lineage>
        <taxon>Eukaryota</taxon>
        <taxon>Metazoa</taxon>
        <taxon>Ecdysozoa</taxon>
        <taxon>Arthropoda</taxon>
        <taxon>Hexapoda</taxon>
        <taxon>Insecta</taxon>
        <taxon>Pterygota</taxon>
        <taxon>Palaeoptera</taxon>
        <taxon>Odonata</taxon>
        <taxon>Epiprocta</taxon>
        <taxon>Anisoptera</taxon>
        <taxon>Libelluloidea</taxon>
        <taxon>Libellulidae</taxon>
        <taxon>Ladona</taxon>
    </lineage>
</organism>
<evidence type="ECO:0000313" key="3">
    <source>
        <dbReference type="Proteomes" id="UP000792457"/>
    </source>
</evidence>
<reference evidence="2" key="1">
    <citation type="submission" date="2013-04" db="EMBL/GenBank/DDBJ databases">
        <authorList>
            <person name="Qu J."/>
            <person name="Murali S.C."/>
            <person name="Bandaranaike D."/>
            <person name="Bellair M."/>
            <person name="Blankenburg K."/>
            <person name="Chao H."/>
            <person name="Dinh H."/>
            <person name="Doddapaneni H."/>
            <person name="Downs B."/>
            <person name="Dugan-Rocha S."/>
            <person name="Elkadiri S."/>
            <person name="Gnanaolivu R.D."/>
            <person name="Hernandez B."/>
            <person name="Javaid M."/>
            <person name="Jayaseelan J.C."/>
            <person name="Lee S."/>
            <person name="Li M."/>
            <person name="Ming W."/>
            <person name="Munidasa M."/>
            <person name="Muniz J."/>
            <person name="Nguyen L."/>
            <person name="Ongeri F."/>
            <person name="Osuji N."/>
            <person name="Pu L.-L."/>
            <person name="Puazo M."/>
            <person name="Qu C."/>
            <person name="Quiroz J."/>
            <person name="Raj R."/>
            <person name="Weissenberger G."/>
            <person name="Xin Y."/>
            <person name="Zou X."/>
            <person name="Han Y."/>
            <person name="Richards S."/>
            <person name="Worley K."/>
            <person name="Muzny D."/>
            <person name="Gibbs R."/>
        </authorList>
    </citation>
    <scope>NUCLEOTIDE SEQUENCE</scope>
    <source>
        <strain evidence="2">Sampled in the wild</strain>
    </source>
</reference>
<evidence type="ECO:0000256" key="1">
    <source>
        <dbReference type="SAM" id="MobiDB-lite"/>
    </source>
</evidence>
<evidence type="ECO:0000313" key="2">
    <source>
        <dbReference type="EMBL" id="KAG8237231.1"/>
    </source>
</evidence>
<proteinExistence type="predicted"/>
<name>A0A8K0P7Y1_LADFU</name>
<protein>
    <submittedName>
        <fullName evidence="2">Uncharacterized protein</fullName>
    </submittedName>
</protein>
<sequence length="269" mass="30478">MMRLMTGVEKILQGFHYERTPRGFKLSSSSANVLSPSAQKDATKLQPHILDDATHIYSSRKLQDTNVQFFIFQAKQRISKNSPSFSPKKMEKDSGENCVLNESESIGDSSEDDDNNTDIYNVSSGERFSESSSEDELELEEPASKKSKGMSYLEDDFLNLLSEETNKFADVYLKSPTMPETAFTNEWFDATADEMRAHLSLCVDGTRYYIHFSIYTGNKKEIPKDVSSSEAVVLELMKRTCAWAIQWTTVFNPYNATAQQESVPTMLKK</sequence>
<accession>A0A8K0P7Y1</accession>
<dbReference type="EMBL" id="KZ309136">
    <property type="protein sequence ID" value="KAG8237231.1"/>
    <property type="molecule type" value="Genomic_DNA"/>
</dbReference>
<feature type="compositionally biased region" description="Acidic residues" evidence="1">
    <location>
        <begin position="132"/>
        <end position="141"/>
    </location>
</feature>
<gene>
    <name evidence="2" type="ORF">J437_LFUL013733</name>
</gene>
<reference evidence="2" key="2">
    <citation type="submission" date="2017-10" db="EMBL/GenBank/DDBJ databases">
        <title>Ladona fulva Genome sequencing and assembly.</title>
        <authorList>
            <person name="Murali S."/>
            <person name="Richards S."/>
            <person name="Bandaranaike D."/>
            <person name="Bellair M."/>
            <person name="Blankenburg K."/>
            <person name="Chao H."/>
            <person name="Dinh H."/>
            <person name="Doddapaneni H."/>
            <person name="Dugan-Rocha S."/>
            <person name="Elkadiri S."/>
            <person name="Gnanaolivu R."/>
            <person name="Hernandez B."/>
            <person name="Skinner E."/>
            <person name="Javaid M."/>
            <person name="Lee S."/>
            <person name="Li M."/>
            <person name="Ming W."/>
            <person name="Munidasa M."/>
            <person name="Muniz J."/>
            <person name="Nguyen L."/>
            <person name="Hughes D."/>
            <person name="Osuji N."/>
            <person name="Pu L.-L."/>
            <person name="Puazo M."/>
            <person name="Qu C."/>
            <person name="Quiroz J."/>
            <person name="Raj R."/>
            <person name="Weissenberger G."/>
            <person name="Xin Y."/>
            <person name="Zou X."/>
            <person name="Han Y."/>
            <person name="Worley K."/>
            <person name="Muzny D."/>
            <person name="Gibbs R."/>
        </authorList>
    </citation>
    <scope>NUCLEOTIDE SEQUENCE</scope>
    <source>
        <strain evidence="2">Sampled in the wild</strain>
    </source>
</reference>
<dbReference type="OrthoDB" id="75807at2759"/>
<dbReference type="Proteomes" id="UP000792457">
    <property type="component" value="Unassembled WGS sequence"/>
</dbReference>
<keyword evidence="3" id="KW-1185">Reference proteome</keyword>
<dbReference type="AlphaFoldDB" id="A0A8K0P7Y1"/>